<accession>A0A9R1D477</accession>
<dbReference type="CDD" id="cd00082">
    <property type="entry name" value="HisKA"/>
    <property type="match status" value="1"/>
</dbReference>
<feature type="domain" description="PAS" evidence="9">
    <location>
        <begin position="380"/>
        <end position="450"/>
    </location>
</feature>
<keyword evidence="4" id="KW-0418">Kinase</keyword>
<dbReference type="Gene3D" id="3.30.450.20">
    <property type="entry name" value="PAS domain"/>
    <property type="match status" value="3"/>
</dbReference>
<evidence type="ECO:0000259" key="7">
    <source>
        <dbReference type="PROSITE" id="PS50109"/>
    </source>
</evidence>
<evidence type="ECO:0000256" key="3">
    <source>
        <dbReference type="ARBA" id="ARBA00022679"/>
    </source>
</evidence>
<dbReference type="InterPro" id="IPR035965">
    <property type="entry name" value="PAS-like_dom_sf"/>
</dbReference>
<dbReference type="InterPro" id="IPR001610">
    <property type="entry name" value="PAC"/>
</dbReference>
<name>A0A9R1D477_9EURY</name>
<dbReference type="SMART" id="SM00448">
    <property type="entry name" value="REC"/>
    <property type="match status" value="1"/>
</dbReference>
<evidence type="ECO:0000256" key="6">
    <source>
        <dbReference type="PROSITE-ProRule" id="PRU00169"/>
    </source>
</evidence>
<dbReference type="InterPro" id="IPR011006">
    <property type="entry name" value="CheY-like_superfamily"/>
</dbReference>
<evidence type="ECO:0000256" key="5">
    <source>
        <dbReference type="ARBA" id="ARBA00023012"/>
    </source>
</evidence>
<keyword evidence="12" id="KW-1185">Reference proteome</keyword>
<dbReference type="Pfam" id="PF00072">
    <property type="entry name" value="Response_reg"/>
    <property type="match status" value="1"/>
</dbReference>
<dbReference type="Pfam" id="PF13426">
    <property type="entry name" value="PAS_9"/>
    <property type="match status" value="2"/>
</dbReference>
<keyword evidence="3" id="KW-0808">Transferase</keyword>
<keyword evidence="6" id="KW-0597">Phosphoprotein</keyword>
<dbReference type="GO" id="GO:0000155">
    <property type="term" value="F:phosphorelay sensor kinase activity"/>
    <property type="evidence" value="ECO:0007669"/>
    <property type="project" value="InterPro"/>
</dbReference>
<dbReference type="PROSITE" id="PS50109">
    <property type="entry name" value="HIS_KIN"/>
    <property type="match status" value="1"/>
</dbReference>
<dbReference type="Gene3D" id="3.30.565.10">
    <property type="entry name" value="Histidine kinase-like ATPase, C-terminal domain"/>
    <property type="match status" value="1"/>
</dbReference>
<dbReference type="PROSITE" id="PS50110">
    <property type="entry name" value="RESPONSE_REGULATORY"/>
    <property type="match status" value="1"/>
</dbReference>
<proteinExistence type="predicted"/>
<dbReference type="PANTHER" id="PTHR43711">
    <property type="entry name" value="TWO-COMPONENT HISTIDINE KINASE"/>
    <property type="match status" value="1"/>
</dbReference>
<dbReference type="EMBL" id="JAHLKM010000005">
    <property type="protein sequence ID" value="MCQ4333059.1"/>
    <property type="molecule type" value="Genomic_DNA"/>
</dbReference>
<dbReference type="SMART" id="SM00091">
    <property type="entry name" value="PAS"/>
    <property type="match status" value="3"/>
</dbReference>
<feature type="domain" description="Response regulatory" evidence="8">
    <location>
        <begin position="9"/>
        <end position="125"/>
    </location>
</feature>
<dbReference type="InterPro" id="IPR003661">
    <property type="entry name" value="HisK_dim/P_dom"/>
</dbReference>
<protein>
    <recommendedName>
        <fullName evidence="2">histidine kinase</fullName>
        <ecNumber evidence="2">2.7.13.3</ecNumber>
    </recommendedName>
</protein>
<dbReference type="Gene3D" id="3.40.50.2300">
    <property type="match status" value="1"/>
</dbReference>
<dbReference type="AlphaFoldDB" id="A0A9R1D477"/>
<dbReference type="InterPro" id="IPR003594">
    <property type="entry name" value="HATPase_dom"/>
</dbReference>
<dbReference type="InterPro" id="IPR036097">
    <property type="entry name" value="HisK_dim/P_sf"/>
</dbReference>
<feature type="domain" description="PAS" evidence="9">
    <location>
        <begin position="136"/>
        <end position="206"/>
    </location>
</feature>
<dbReference type="SUPFAM" id="SSF55785">
    <property type="entry name" value="PYP-like sensor domain (PAS domain)"/>
    <property type="match status" value="3"/>
</dbReference>
<sequence length="712" mass="80090">MSDAANAIPILHVDDEPDFADMVATFLEREDDRFHVETETSASAGLDRLSEAQFDCIITDYDMSGQNGIEFLEAVREDHPDLPVILFTGKGNEEVASNAISAGVTDYLQKGTGTDQYTVLTNRVQNAVEQRKAKQERNRQLEAIETAQEGIAILDEDGHYLYVNQRFAGIFGYDPEGFVGEHWELAYRDEDIPEVREEILPEVEREGYWRDETIHPRADGGTVTVDHTLALTDRGELVCTVRDISDEKEREQALQEKTARLEALFENSPDMINIHDIDGNILNPNPRLCEKTGYDSVELTDMKVWDLDQAIDPDKIRTLWENMEVGDRHRLEGRYQHQDVSTFPVEVHIRRIQLCGGDRFVAIARDITERKEYEHELREKRVFVEQCLDALNDVFYVFGPDRDILRWNDRLSEVTGYSEEKIAEMKPADFFPDDHAPRIAQAVEDVLETGQATVQADFLTNDGERIPHEFTGFRLTDSEENVLGFVGIGRDLRQRQEYEQQFQQRNERLEEFASIVSHDLRNPLTVAEGRLELAQNECDSPHLEAVADAHSRIKELIEELLTLAREGTIALDPEAVSLADLAQASWRTVATEESTLSIDEEATIWADESRLRQLLENLFHNAVEHGGGNVTVRVRSLDEGGGFYIADDGPGVPEAERTSIFESGVTTGEDGIGAGLSIVKRVAEAHGWEINVTDSDSGGAKFEIAGVEGGSE</sequence>
<comment type="catalytic activity">
    <reaction evidence="1">
        <text>ATP + protein L-histidine = ADP + protein N-phospho-L-histidine.</text>
        <dbReference type="EC" id="2.7.13.3"/>
    </reaction>
</comment>
<dbReference type="InterPro" id="IPR036890">
    <property type="entry name" value="HATPase_C_sf"/>
</dbReference>
<dbReference type="CDD" id="cd00156">
    <property type="entry name" value="REC"/>
    <property type="match status" value="1"/>
</dbReference>
<dbReference type="SMART" id="SM00086">
    <property type="entry name" value="PAC"/>
    <property type="match status" value="2"/>
</dbReference>
<evidence type="ECO:0000256" key="1">
    <source>
        <dbReference type="ARBA" id="ARBA00000085"/>
    </source>
</evidence>
<evidence type="ECO:0000259" key="9">
    <source>
        <dbReference type="PROSITE" id="PS50112"/>
    </source>
</evidence>
<feature type="domain" description="Histidine kinase" evidence="7">
    <location>
        <begin position="515"/>
        <end position="704"/>
    </location>
</feature>
<dbReference type="PROSITE" id="PS50112">
    <property type="entry name" value="PAS"/>
    <property type="match status" value="3"/>
</dbReference>
<dbReference type="RefSeq" id="WP_256029079.1">
    <property type="nucleotide sequence ID" value="NZ_JAHLKM010000005.1"/>
</dbReference>
<evidence type="ECO:0000259" key="8">
    <source>
        <dbReference type="PROSITE" id="PS50110"/>
    </source>
</evidence>
<dbReference type="Pfam" id="PF08448">
    <property type="entry name" value="PAS_4"/>
    <property type="match status" value="1"/>
</dbReference>
<dbReference type="Gene3D" id="1.10.287.130">
    <property type="match status" value="1"/>
</dbReference>
<feature type="modified residue" description="4-aspartylphosphate" evidence="6">
    <location>
        <position position="60"/>
    </location>
</feature>
<dbReference type="InterPro" id="IPR005467">
    <property type="entry name" value="His_kinase_dom"/>
</dbReference>
<dbReference type="SUPFAM" id="SSF47384">
    <property type="entry name" value="Homodimeric domain of signal transducing histidine kinase"/>
    <property type="match status" value="1"/>
</dbReference>
<reference evidence="11" key="1">
    <citation type="journal article" date="2023" name="Front. Microbiol.">
        <title>Genomic-based phylogenetic and metabolic analyses of the genus Natronomonas, and description of Natronomonas aquatica sp. nov.</title>
        <authorList>
            <person name="Garcia-Roldan A."/>
            <person name="Duran-Viseras A."/>
            <person name="de la Haba R.R."/>
            <person name="Corral P."/>
            <person name="Sanchez-Porro C."/>
            <person name="Ventosa A."/>
        </authorList>
    </citation>
    <scope>NUCLEOTIDE SEQUENCE</scope>
    <source>
        <strain evidence="11">F2-12</strain>
    </source>
</reference>
<dbReference type="Pfam" id="PF00512">
    <property type="entry name" value="HisKA"/>
    <property type="match status" value="1"/>
</dbReference>
<dbReference type="CDD" id="cd00075">
    <property type="entry name" value="HATPase"/>
    <property type="match status" value="1"/>
</dbReference>
<dbReference type="SMART" id="SM00388">
    <property type="entry name" value="HisKA"/>
    <property type="match status" value="1"/>
</dbReference>
<dbReference type="PROSITE" id="PS50113">
    <property type="entry name" value="PAC"/>
    <property type="match status" value="2"/>
</dbReference>
<dbReference type="InterPro" id="IPR013656">
    <property type="entry name" value="PAS_4"/>
</dbReference>
<dbReference type="Pfam" id="PF02518">
    <property type="entry name" value="HATPase_c"/>
    <property type="match status" value="1"/>
</dbReference>
<keyword evidence="5" id="KW-0902">Two-component regulatory system</keyword>
<dbReference type="Proteomes" id="UP001139494">
    <property type="component" value="Unassembled WGS sequence"/>
</dbReference>
<feature type="domain" description="PAS" evidence="9">
    <location>
        <begin position="257"/>
        <end position="314"/>
    </location>
</feature>
<dbReference type="InterPro" id="IPR050736">
    <property type="entry name" value="Sensor_HK_Regulatory"/>
</dbReference>
<dbReference type="InterPro" id="IPR001789">
    <property type="entry name" value="Sig_transdc_resp-reg_receiver"/>
</dbReference>
<organism evidence="11 12">
    <name type="scientific">Natronomonas aquatica</name>
    <dbReference type="NCBI Taxonomy" id="2841590"/>
    <lineage>
        <taxon>Archaea</taxon>
        <taxon>Methanobacteriati</taxon>
        <taxon>Methanobacteriota</taxon>
        <taxon>Stenosarchaea group</taxon>
        <taxon>Halobacteria</taxon>
        <taxon>Halobacteriales</taxon>
        <taxon>Natronomonadaceae</taxon>
        <taxon>Natronomonas</taxon>
    </lineage>
</organism>
<evidence type="ECO:0000256" key="4">
    <source>
        <dbReference type="ARBA" id="ARBA00022777"/>
    </source>
</evidence>
<evidence type="ECO:0000259" key="10">
    <source>
        <dbReference type="PROSITE" id="PS50113"/>
    </source>
</evidence>
<evidence type="ECO:0000313" key="11">
    <source>
        <dbReference type="EMBL" id="MCQ4333059.1"/>
    </source>
</evidence>
<dbReference type="SUPFAM" id="SSF55874">
    <property type="entry name" value="ATPase domain of HSP90 chaperone/DNA topoisomerase II/histidine kinase"/>
    <property type="match status" value="1"/>
</dbReference>
<dbReference type="EC" id="2.7.13.3" evidence="2"/>
<dbReference type="InterPro" id="IPR000700">
    <property type="entry name" value="PAS-assoc_C"/>
</dbReference>
<evidence type="ECO:0000256" key="2">
    <source>
        <dbReference type="ARBA" id="ARBA00012438"/>
    </source>
</evidence>
<dbReference type="PANTHER" id="PTHR43711:SF1">
    <property type="entry name" value="HISTIDINE KINASE 1"/>
    <property type="match status" value="1"/>
</dbReference>
<feature type="domain" description="PAC" evidence="10">
    <location>
        <begin position="329"/>
        <end position="379"/>
    </location>
</feature>
<evidence type="ECO:0000313" key="12">
    <source>
        <dbReference type="Proteomes" id="UP001139494"/>
    </source>
</evidence>
<dbReference type="SMART" id="SM00387">
    <property type="entry name" value="HATPase_c"/>
    <property type="match status" value="1"/>
</dbReference>
<feature type="domain" description="PAC" evidence="10">
    <location>
        <begin position="452"/>
        <end position="504"/>
    </location>
</feature>
<comment type="caution">
    <text evidence="11">The sequence shown here is derived from an EMBL/GenBank/DDBJ whole genome shotgun (WGS) entry which is preliminary data.</text>
</comment>
<dbReference type="NCBIfam" id="TIGR00229">
    <property type="entry name" value="sensory_box"/>
    <property type="match status" value="3"/>
</dbReference>
<dbReference type="InterPro" id="IPR000014">
    <property type="entry name" value="PAS"/>
</dbReference>
<dbReference type="CDD" id="cd00130">
    <property type="entry name" value="PAS"/>
    <property type="match status" value="3"/>
</dbReference>
<dbReference type="SUPFAM" id="SSF52172">
    <property type="entry name" value="CheY-like"/>
    <property type="match status" value="1"/>
</dbReference>
<gene>
    <name evidence="11" type="ORF">KM295_06020</name>
</gene>